<organism evidence="1 2">
    <name type="scientific">Anopheles quadriannulatus</name>
    <name type="common">Mosquito</name>
    <dbReference type="NCBI Taxonomy" id="34691"/>
    <lineage>
        <taxon>Eukaryota</taxon>
        <taxon>Metazoa</taxon>
        <taxon>Ecdysozoa</taxon>
        <taxon>Arthropoda</taxon>
        <taxon>Hexapoda</taxon>
        <taxon>Insecta</taxon>
        <taxon>Pterygota</taxon>
        <taxon>Neoptera</taxon>
        <taxon>Endopterygota</taxon>
        <taxon>Diptera</taxon>
        <taxon>Nematocera</taxon>
        <taxon>Culicoidea</taxon>
        <taxon>Culicidae</taxon>
        <taxon>Anophelinae</taxon>
        <taxon>Anopheles</taxon>
    </lineage>
</organism>
<dbReference type="AlphaFoldDB" id="A0A182X2H9"/>
<reference evidence="1" key="1">
    <citation type="submission" date="2020-05" db="UniProtKB">
        <authorList>
            <consortium name="EnsemblMetazoa"/>
        </authorList>
    </citation>
    <scope>IDENTIFICATION</scope>
    <source>
        <strain evidence="1">SANGQUA</strain>
    </source>
</reference>
<name>A0A182X2H9_ANOQN</name>
<keyword evidence="2" id="KW-1185">Reference proteome</keyword>
<evidence type="ECO:0000313" key="1">
    <source>
        <dbReference type="EnsemblMetazoa" id="AQUA003998-PA"/>
    </source>
</evidence>
<dbReference type="Proteomes" id="UP000076407">
    <property type="component" value="Unassembled WGS sequence"/>
</dbReference>
<evidence type="ECO:0000313" key="2">
    <source>
        <dbReference type="Proteomes" id="UP000076407"/>
    </source>
</evidence>
<sequence>MTFCSLRDHFWNGVRRIQLYLHVRQLKTSSTTLATEKQLFHASKDKT</sequence>
<accession>A0A182X2H9</accession>
<dbReference type="EnsemblMetazoa" id="AQUA003998-RA">
    <property type="protein sequence ID" value="AQUA003998-PA"/>
    <property type="gene ID" value="AQUA003998"/>
</dbReference>
<protein>
    <submittedName>
        <fullName evidence="1">Uncharacterized protein</fullName>
    </submittedName>
</protein>
<proteinExistence type="predicted"/>
<dbReference type="VEuPathDB" id="VectorBase:AQUA003998"/>